<accession>A0A0E9PQH7</accession>
<protein>
    <submittedName>
        <fullName evidence="1">Uncharacterized protein</fullName>
    </submittedName>
</protein>
<organism evidence="1">
    <name type="scientific">Anguilla anguilla</name>
    <name type="common">European freshwater eel</name>
    <name type="synonym">Muraena anguilla</name>
    <dbReference type="NCBI Taxonomy" id="7936"/>
    <lineage>
        <taxon>Eukaryota</taxon>
        <taxon>Metazoa</taxon>
        <taxon>Chordata</taxon>
        <taxon>Craniata</taxon>
        <taxon>Vertebrata</taxon>
        <taxon>Euteleostomi</taxon>
        <taxon>Actinopterygii</taxon>
        <taxon>Neopterygii</taxon>
        <taxon>Teleostei</taxon>
        <taxon>Anguilliformes</taxon>
        <taxon>Anguillidae</taxon>
        <taxon>Anguilla</taxon>
    </lineage>
</organism>
<dbReference type="EMBL" id="GBXM01101696">
    <property type="protein sequence ID" value="JAH06881.1"/>
    <property type="molecule type" value="Transcribed_RNA"/>
</dbReference>
<sequence length="107" mass="12283">MCFSLWAQRTSLACIQVQRESTISICTTRSFRPCRPRVHQPKLGHPLAFSILESQSSIKNTRYSHVPLGWCPPLQQWESKDFGSFHNQINEETGVQRSPTHGNFALR</sequence>
<evidence type="ECO:0000313" key="1">
    <source>
        <dbReference type="EMBL" id="JAH06881.1"/>
    </source>
</evidence>
<dbReference type="AlphaFoldDB" id="A0A0E9PQH7"/>
<proteinExistence type="predicted"/>
<name>A0A0E9PQH7_ANGAN</name>
<reference evidence="1" key="2">
    <citation type="journal article" date="2015" name="Fish Shellfish Immunol.">
        <title>Early steps in the European eel (Anguilla anguilla)-Vibrio vulnificus interaction in the gills: Role of the RtxA13 toxin.</title>
        <authorList>
            <person name="Callol A."/>
            <person name="Pajuelo D."/>
            <person name="Ebbesson L."/>
            <person name="Teles M."/>
            <person name="MacKenzie S."/>
            <person name="Amaro C."/>
        </authorList>
    </citation>
    <scope>NUCLEOTIDE SEQUENCE</scope>
</reference>
<reference evidence="1" key="1">
    <citation type="submission" date="2014-11" db="EMBL/GenBank/DDBJ databases">
        <authorList>
            <person name="Amaro Gonzalez C."/>
        </authorList>
    </citation>
    <scope>NUCLEOTIDE SEQUENCE</scope>
</reference>